<dbReference type="PANTHER" id="PTHR47961:SF6">
    <property type="entry name" value="DNA-DIRECTED DNA POLYMERASE"/>
    <property type="match status" value="1"/>
</dbReference>
<keyword evidence="8" id="KW-1185">Reference proteome</keyword>
<dbReference type="RefSeq" id="WP_135548136.1">
    <property type="nucleotide sequence ID" value="NZ_SPQQ01000005.1"/>
</dbReference>
<dbReference type="Gene3D" id="1.10.3380.30">
    <property type="match status" value="1"/>
</dbReference>
<dbReference type="EMBL" id="SPQQ01000005">
    <property type="protein sequence ID" value="TGE37195.1"/>
    <property type="molecule type" value="Genomic_DNA"/>
</dbReference>
<dbReference type="SUPFAM" id="SSF52540">
    <property type="entry name" value="P-loop containing nucleoside triphosphate hydrolases"/>
    <property type="match status" value="1"/>
</dbReference>
<dbReference type="Proteomes" id="UP000298460">
    <property type="component" value="Unassembled WGS sequence"/>
</dbReference>
<dbReference type="InterPro" id="IPR001650">
    <property type="entry name" value="Helicase_C-like"/>
</dbReference>
<keyword evidence="3 7" id="KW-0347">Helicase</keyword>
<keyword evidence="4" id="KW-0067">ATP-binding</keyword>
<gene>
    <name evidence="7" type="ORF">E4K67_15085</name>
</gene>
<keyword evidence="2" id="KW-0378">Hydrolase</keyword>
<protein>
    <submittedName>
        <fullName evidence="7">DEAD/DEAH box helicase</fullName>
    </submittedName>
</protein>
<dbReference type="Gene3D" id="3.40.50.300">
    <property type="entry name" value="P-loop containing nucleotide triphosphate hydrolases"/>
    <property type="match status" value="2"/>
</dbReference>
<dbReference type="OrthoDB" id="9763310at2"/>
<dbReference type="SMART" id="SM00487">
    <property type="entry name" value="DEXDc"/>
    <property type="match status" value="1"/>
</dbReference>
<evidence type="ECO:0000256" key="1">
    <source>
        <dbReference type="ARBA" id="ARBA00022741"/>
    </source>
</evidence>
<organism evidence="7 8">
    <name type="scientific">Desulfosporosinus fructosivorans</name>
    <dbReference type="NCBI Taxonomy" id="2018669"/>
    <lineage>
        <taxon>Bacteria</taxon>
        <taxon>Bacillati</taxon>
        <taxon>Bacillota</taxon>
        <taxon>Clostridia</taxon>
        <taxon>Eubacteriales</taxon>
        <taxon>Desulfitobacteriaceae</taxon>
        <taxon>Desulfosporosinus</taxon>
    </lineage>
</organism>
<evidence type="ECO:0000256" key="3">
    <source>
        <dbReference type="ARBA" id="ARBA00022806"/>
    </source>
</evidence>
<evidence type="ECO:0000313" key="8">
    <source>
        <dbReference type="Proteomes" id="UP000298460"/>
    </source>
</evidence>
<dbReference type="GO" id="GO:0005524">
    <property type="term" value="F:ATP binding"/>
    <property type="evidence" value="ECO:0007669"/>
    <property type="project" value="UniProtKB-KW"/>
</dbReference>
<keyword evidence="1" id="KW-0547">Nucleotide-binding</keyword>
<evidence type="ECO:0000256" key="4">
    <source>
        <dbReference type="ARBA" id="ARBA00022840"/>
    </source>
</evidence>
<dbReference type="GO" id="GO:0004386">
    <property type="term" value="F:helicase activity"/>
    <property type="evidence" value="ECO:0007669"/>
    <property type="project" value="UniProtKB-KW"/>
</dbReference>
<accession>A0A4Z0R4C8</accession>
<dbReference type="Pfam" id="PF00270">
    <property type="entry name" value="DEAD"/>
    <property type="match status" value="1"/>
</dbReference>
<dbReference type="PANTHER" id="PTHR47961">
    <property type="entry name" value="DNA POLYMERASE THETA, PUTATIVE (AFU_ORTHOLOGUE AFUA_1G05260)-RELATED"/>
    <property type="match status" value="1"/>
</dbReference>
<evidence type="ECO:0000256" key="2">
    <source>
        <dbReference type="ARBA" id="ARBA00022801"/>
    </source>
</evidence>
<comment type="caution">
    <text evidence="7">The sequence shown here is derived from an EMBL/GenBank/DDBJ whole genome shotgun (WGS) entry which is preliminary data.</text>
</comment>
<proteinExistence type="predicted"/>
<dbReference type="Pfam" id="PF00271">
    <property type="entry name" value="Helicase_C"/>
    <property type="match status" value="1"/>
</dbReference>
<reference evidence="7 8" key="1">
    <citation type="submission" date="2019-03" db="EMBL/GenBank/DDBJ databases">
        <title>Draft Genome Sequence of Desulfosporosinus fructosivorans Strain 63.6F, Isolated from Marine Sediment in the Baltic Sea.</title>
        <authorList>
            <person name="Hausmann B."/>
            <person name="Vandieken V."/>
            <person name="Pjevac P."/>
            <person name="Schreck K."/>
            <person name="Herbold C.W."/>
            <person name="Loy A."/>
        </authorList>
    </citation>
    <scope>NUCLEOTIDE SEQUENCE [LARGE SCALE GENOMIC DNA]</scope>
    <source>
        <strain evidence="7 8">63.6F</strain>
    </source>
</reference>
<dbReference type="PROSITE" id="PS51194">
    <property type="entry name" value="HELICASE_CTER"/>
    <property type="match status" value="1"/>
</dbReference>
<evidence type="ECO:0000259" key="6">
    <source>
        <dbReference type="PROSITE" id="PS51194"/>
    </source>
</evidence>
<dbReference type="SMART" id="SM00490">
    <property type="entry name" value="HELICc"/>
    <property type="match status" value="1"/>
</dbReference>
<dbReference type="AlphaFoldDB" id="A0A4Z0R4C8"/>
<sequence length="791" mass="90042">MDKFFCGNSGTNEKINGKNLSELPVEEFLKLAFINFFGDDIDLRPAQDLAISQYKILESKENIILSTPTNSGKSLLCYLMALREAIQGKRAIIVEPLRVLAQEKAEELEQICSLIKLHGGPKIRIVLTTGDYRISDDFMEDCPSEGSKTRNKFSGEIVVATPERLDAISRIVEYMVWFERVSIVCIDEAHLIGDHHRGATLELLITFLRTIESNLQIILLSATISNCEELAEWLQPCQVINNVPRYPSLEKWLYRIDEGEEVNAVLTKEVQRVLEKDDTSILIFVYRTSWAEGLANLIAEQRGNKKRGNLKATIEYGVAWYHAGMSSSSRMLVKKALLKGDIRVVVSTTALAWGINLPTTHVYIRDITFPGVKELDTGELIQMMGRAGRGDRPGVGTIFHRKTDKIDYNELETRLCNESYPRLVSQLSPPEQEGYYCSRRDDNRYLGRLANQILGVLHRMGPSDQKDIENFLSSSWGGKHLVSELDALLKNLCRWKLAYLSETNGKYELTSLGKTAARYYLPSNTAANMGQLIRDLLQDDPSGSHLRELKMIDILIILSLTSDEMKSISRYSKALEDQVTLYMESLPISEKSYLYRRWIAGDAVALLGSARIDNKFTDIEAKKLVYQCTHRAMLLYDLSKGISFSNLEARYHVKVEELEEKLRDNALWLLHALENILGVRNFYYHLRAICEIEPEDIQPIDRSFKMLSRQIFALLANLRFRSTLGELIRGIKRVYPNANRYPGEGTIRKLEENGISGLGDLVKRNSNDLVKMGIERRYADLIVGYILKRRS</sequence>
<dbReference type="InterPro" id="IPR011545">
    <property type="entry name" value="DEAD/DEAH_box_helicase_dom"/>
</dbReference>
<feature type="domain" description="Helicase ATP-binding" evidence="5">
    <location>
        <begin position="54"/>
        <end position="242"/>
    </location>
</feature>
<dbReference type="InterPro" id="IPR027417">
    <property type="entry name" value="P-loop_NTPase"/>
</dbReference>
<dbReference type="InterPro" id="IPR014001">
    <property type="entry name" value="Helicase_ATP-bd"/>
</dbReference>
<dbReference type="GO" id="GO:0003676">
    <property type="term" value="F:nucleic acid binding"/>
    <property type="evidence" value="ECO:0007669"/>
    <property type="project" value="InterPro"/>
</dbReference>
<dbReference type="GO" id="GO:0016787">
    <property type="term" value="F:hydrolase activity"/>
    <property type="evidence" value="ECO:0007669"/>
    <property type="project" value="UniProtKB-KW"/>
</dbReference>
<evidence type="ECO:0000313" key="7">
    <source>
        <dbReference type="EMBL" id="TGE37195.1"/>
    </source>
</evidence>
<name>A0A4Z0R4C8_9FIRM</name>
<feature type="domain" description="Helicase C-terminal" evidence="6">
    <location>
        <begin position="265"/>
        <end position="431"/>
    </location>
</feature>
<dbReference type="InterPro" id="IPR050474">
    <property type="entry name" value="Hel308_SKI2-like"/>
</dbReference>
<evidence type="ECO:0000259" key="5">
    <source>
        <dbReference type="PROSITE" id="PS51192"/>
    </source>
</evidence>
<dbReference type="PROSITE" id="PS51192">
    <property type="entry name" value="HELICASE_ATP_BIND_1"/>
    <property type="match status" value="1"/>
</dbReference>